<evidence type="ECO:0000313" key="2">
    <source>
        <dbReference type="Proteomes" id="UP000289738"/>
    </source>
</evidence>
<dbReference type="EMBL" id="SDMP01000009">
    <property type="protein sequence ID" value="RYR38157.1"/>
    <property type="molecule type" value="Genomic_DNA"/>
</dbReference>
<proteinExistence type="predicted"/>
<evidence type="ECO:0000313" key="1">
    <source>
        <dbReference type="EMBL" id="RYR38157.1"/>
    </source>
</evidence>
<organism evidence="1 2">
    <name type="scientific">Arachis hypogaea</name>
    <name type="common">Peanut</name>
    <dbReference type="NCBI Taxonomy" id="3818"/>
    <lineage>
        <taxon>Eukaryota</taxon>
        <taxon>Viridiplantae</taxon>
        <taxon>Streptophyta</taxon>
        <taxon>Embryophyta</taxon>
        <taxon>Tracheophyta</taxon>
        <taxon>Spermatophyta</taxon>
        <taxon>Magnoliopsida</taxon>
        <taxon>eudicotyledons</taxon>
        <taxon>Gunneridae</taxon>
        <taxon>Pentapetalae</taxon>
        <taxon>rosids</taxon>
        <taxon>fabids</taxon>
        <taxon>Fabales</taxon>
        <taxon>Fabaceae</taxon>
        <taxon>Papilionoideae</taxon>
        <taxon>50 kb inversion clade</taxon>
        <taxon>dalbergioids sensu lato</taxon>
        <taxon>Dalbergieae</taxon>
        <taxon>Pterocarpus clade</taxon>
        <taxon>Arachis</taxon>
    </lineage>
</organism>
<reference evidence="1 2" key="1">
    <citation type="submission" date="2019-01" db="EMBL/GenBank/DDBJ databases">
        <title>Sequencing of cultivated peanut Arachis hypogaea provides insights into genome evolution and oil improvement.</title>
        <authorList>
            <person name="Chen X."/>
        </authorList>
    </citation>
    <scope>NUCLEOTIDE SEQUENCE [LARGE SCALE GENOMIC DNA]</scope>
    <source>
        <strain evidence="2">cv. Fuhuasheng</strain>
        <tissue evidence="1">Leaves</tissue>
    </source>
</reference>
<dbReference type="Gene3D" id="1.10.340.70">
    <property type="match status" value="1"/>
</dbReference>
<keyword evidence="2" id="KW-1185">Reference proteome</keyword>
<dbReference type="PANTHER" id="PTHR48475">
    <property type="entry name" value="RIBONUCLEASE H"/>
    <property type="match status" value="1"/>
</dbReference>
<dbReference type="AlphaFoldDB" id="A0A445BHK7"/>
<accession>A0A445BHK7</accession>
<sequence length="127" mass="15095">MFKKINDRLLEKCVKEDKGKEKVEQLHGATCKEEDPGLYQRLQRWEYLDAAVLSLEKIKTKKLKKKLARYFLQKGELFKKSFTGKVLKCVRDKEKDKVLEEVHQGVCKRNQGGRALQYKLIRIGYYW</sequence>
<dbReference type="PANTHER" id="PTHR48475:SF2">
    <property type="entry name" value="RIBONUCLEASE H"/>
    <property type="match status" value="1"/>
</dbReference>
<gene>
    <name evidence="1" type="ORF">Ahy_A09g043126</name>
</gene>
<protein>
    <recommendedName>
        <fullName evidence="3">Integrase zinc-binding domain-containing protein</fullName>
    </recommendedName>
</protein>
<dbReference type="Proteomes" id="UP000289738">
    <property type="component" value="Chromosome A09"/>
</dbReference>
<name>A0A445BHK7_ARAHY</name>
<evidence type="ECO:0008006" key="3">
    <source>
        <dbReference type="Google" id="ProtNLM"/>
    </source>
</evidence>
<comment type="caution">
    <text evidence="1">The sequence shown here is derived from an EMBL/GenBank/DDBJ whole genome shotgun (WGS) entry which is preliminary data.</text>
</comment>